<evidence type="ECO:0000313" key="1">
    <source>
        <dbReference type="EMBL" id="NKC33028.1"/>
    </source>
</evidence>
<sequence length="92" mass="9872">MAAYRDAQAVRDLILREGDRLFGMEPRAVGLFVIAQGDFGVKVTLPRPGRDLPREAAGVPLRIDIEVVPAEALGAAGGSWSSYPPAKQRRTG</sequence>
<comment type="caution">
    <text evidence="1">The sequence shown here is derived from an EMBL/GenBank/DDBJ whole genome shotgun (WGS) entry which is preliminary data.</text>
</comment>
<accession>A0ABX1E8A3</accession>
<dbReference type="EMBL" id="JAAVNE010000036">
    <property type="protein sequence ID" value="NKC33028.1"/>
    <property type="molecule type" value="Genomic_DNA"/>
</dbReference>
<keyword evidence="2" id="KW-1185">Reference proteome</keyword>
<evidence type="ECO:0008006" key="3">
    <source>
        <dbReference type="Google" id="ProtNLM"/>
    </source>
</evidence>
<gene>
    <name evidence="1" type="ORF">HEQ75_19335</name>
</gene>
<organism evidence="1 2">
    <name type="scientific">Falsiroseomonas selenitidurans</name>
    <dbReference type="NCBI Taxonomy" id="2716335"/>
    <lineage>
        <taxon>Bacteria</taxon>
        <taxon>Pseudomonadati</taxon>
        <taxon>Pseudomonadota</taxon>
        <taxon>Alphaproteobacteria</taxon>
        <taxon>Acetobacterales</taxon>
        <taxon>Roseomonadaceae</taxon>
        <taxon>Falsiroseomonas</taxon>
    </lineage>
</organism>
<evidence type="ECO:0000313" key="2">
    <source>
        <dbReference type="Proteomes" id="UP000787635"/>
    </source>
</evidence>
<dbReference type="RefSeq" id="WP_168033764.1">
    <property type="nucleotide sequence ID" value="NZ_JAAVNE010000036.1"/>
</dbReference>
<proteinExistence type="predicted"/>
<dbReference type="Proteomes" id="UP000787635">
    <property type="component" value="Unassembled WGS sequence"/>
</dbReference>
<reference evidence="1 2" key="1">
    <citation type="submission" date="2020-03" db="EMBL/GenBank/DDBJ databases">
        <title>Roseomonas selenitidurans sp. nov. isolated from urban soil.</title>
        <authorList>
            <person name="Liu H."/>
        </authorList>
    </citation>
    <scope>NUCLEOTIDE SEQUENCE [LARGE SCALE GENOMIC DNA]</scope>
    <source>
        <strain evidence="1 2">BU-1</strain>
    </source>
</reference>
<name>A0ABX1E8A3_9PROT</name>
<protein>
    <recommendedName>
        <fullName evidence="3">Cyclic nucleotide-binding domain-containing protein</fullName>
    </recommendedName>
</protein>